<feature type="domain" description="Organic solvent tolerance-like N-terminal" evidence="3">
    <location>
        <begin position="48"/>
        <end position="161"/>
    </location>
</feature>
<evidence type="ECO:0000313" key="4">
    <source>
        <dbReference type="EMBL" id="OCW57267.1"/>
    </source>
</evidence>
<dbReference type="GO" id="GO:0015920">
    <property type="term" value="P:lipopolysaccharide transport"/>
    <property type="evidence" value="ECO:0007669"/>
    <property type="project" value="TreeGrafter"/>
</dbReference>
<sequence length="184" mass="19781">MAKRALSCIGTALLMLAATLASPATDARAQDTEKRISGLALSNDEPIQIESDLLKIDEETSKATFTGNVKVVQGDTQLQAGRMIVNYDKNGGSVSSGAAQIREIELYDKVFIRADTQTATADAGNFNMVNEVLVLTGEKVVLTDAENVFIGCKLTVEMKSGQAKLDSCGRRVMIQLDPKSRPKQ</sequence>
<protein>
    <recommendedName>
        <fullName evidence="3">Organic solvent tolerance-like N-terminal domain-containing protein</fullName>
    </recommendedName>
</protein>
<dbReference type="AlphaFoldDB" id="A0A1C1YV01"/>
<proteinExistence type="predicted"/>
<gene>
    <name evidence="4" type="ORF">AWJ14_16090</name>
</gene>
<dbReference type="Proteomes" id="UP000094795">
    <property type="component" value="Unassembled WGS sequence"/>
</dbReference>
<comment type="caution">
    <text evidence="4">The sequence shown here is derived from an EMBL/GenBank/DDBJ whole genome shotgun (WGS) entry which is preliminary data.</text>
</comment>
<evidence type="ECO:0000259" key="3">
    <source>
        <dbReference type="Pfam" id="PF03968"/>
    </source>
</evidence>
<dbReference type="Pfam" id="PF03968">
    <property type="entry name" value="LptD_N"/>
    <property type="match status" value="1"/>
</dbReference>
<dbReference type="Gene3D" id="2.60.450.10">
    <property type="entry name" value="Lipopolysaccharide (LPS) transport protein A like domain"/>
    <property type="match status" value="1"/>
</dbReference>
<organism evidence="4 5">
    <name type="scientific">Hoeflea olei</name>
    <dbReference type="NCBI Taxonomy" id="1480615"/>
    <lineage>
        <taxon>Bacteria</taxon>
        <taxon>Pseudomonadati</taxon>
        <taxon>Pseudomonadota</taxon>
        <taxon>Alphaproteobacteria</taxon>
        <taxon>Hyphomicrobiales</taxon>
        <taxon>Rhizobiaceae</taxon>
        <taxon>Hoeflea</taxon>
    </lineage>
</organism>
<dbReference type="PANTHER" id="PTHR36504:SF1">
    <property type="entry name" value="LIPOPOLYSACCHARIDE EXPORT SYSTEM PROTEIN LPTA"/>
    <property type="match status" value="1"/>
</dbReference>
<keyword evidence="1 2" id="KW-0732">Signal</keyword>
<evidence type="ECO:0000313" key="5">
    <source>
        <dbReference type="Proteomes" id="UP000094795"/>
    </source>
</evidence>
<evidence type="ECO:0000256" key="1">
    <source>
        <dbReference type="ARBA" id="ARBA00022729"/>
    </source>
</evidence>
<accession>A0A1C1YV01</accession>
<reference evidence="4 5" key="1">
    <citation type="submission" date="2015-12" db="EMBL/GenBank/DDBJ databases">
        <authorList>
            <person name="Shamseldin A."/>
            <person name="Moawad H."/>
            <person name="Abd El-Rahim W.M."/>
            <person name="Sadowsky M.J."/>
        </authorList>
    </citation>
    <scope>NUCLEOTIDE SEQUENCE [LARGE SCALE GENOMIC DNA]</scope>
    <source>
        <strain evidence="4 5">JC234</strain>
    </source>
</reference>
<dbReference type="GO" id="GO:0030288">
    <property type="term" value="C:outer membrane-bounded periplasmic space"/>
    <property type="evidence" value="ECO:0007669"/>
    <property type="project" value="TreeGrafter"/>
</dbReference>
<dbReference type="InterPro" id="IPR052037">
    <property type="entry name" value="LPS_export_LptA"/>
</dbReference>
<dbReference type="OrthoDB" id="9811926at2"/>
<keyword evidence="5" id="KW-1185">Reference proteome</keyword>
<dbReference type="GO" id="GO:0017089">
    <property type="term" value="F:glycolipid transfer activity"/>
    <property type="evidence" value="ECO:0007669"/>
    <property type="project" value="TreeGrafter"/>
</dbReference>
<dbReference type="PANTHER" id="PTHR36504">
    <property type="entry name" value="LIPOPOLYSACCHARIDE EXPORT SYSTEM PROTEIN LPTA"/>
    <property type="match status" value="1"/>
</dbReference>
<dbReference type="EMBL" id="LQZT01000019">
    <property type="protein sequence ID" value="OCW57267.1"/>
    <property type="molecule type" value="Genomic_DNA"/>
</dbReference>
<dbReference type="GO" id="GO:0009279">
    <property type="term" value="C:cell outer membrane"/>
    <property type="evidence" value="ECO:0007669"/>
    <property type="project" value="TreeGrafter"/>
</dbReference>
<feature type="signal peptide" evidence="2">
    <location>
        <begin position="1"/>
        <end position="23"/>
    </location>
</feature>
<name>A0A1C1YV01_9HYPH</name>
<dbReference type="InterPro" id="IPR005653">
    <property type="entry name" value="OstA-like_N"/>
</dbReference>
<evidence type="ECO:0000256" key="2">
    <source>
        <dbReference type="SAM" id="SignalP"/>
    </source>
</evidence>
<dbReference type="RefSeq" id="WP_066179541.1">
    <property type="nucleotide sequence ID" value="NZ_LQZT01000019.1"/>
</dbReference>
<dbReference type="STRING" id="1480615.AWJ14_16090"/>
<feature type="chain" id="PRO_5008656385" description="Organic solvent tolerance-like N-terminal domain-containing protein" evidence="2">
    <location>
        <begin position="24"/>
        <end position="184"/>
    </location>
</feature>